<evidence type="ECO:0000313" key="2">
    <source>
        <dbReference type="Proteomes" id="UP000027746"/>
    </source>
</evidence>
<dbReference type="GO" id="GO:0003677">
    <property type="term" value="F:DNA binding"/>
    <property type="evidence" value="ECO:0007669"/>
    <property type="project" value="InterPro"/>
</dbReference>
<dbReference type="RefSeq" id="WP_037929246.1">
    <property type="nucleotide sequence ID" value="NZ_CP054599.1"/>
</dbReference>
<dbReference type="InterPro" id="IPR019734">
    <property type="entry name" value="TPR_rpt"/>
</dbReference>
<dbReference type="SUPFAM" id="SSF46894">
    <property type="entry name" value="C-terminal effector domain of the bipartite response regulators"/>
    <property type="match status" value="1"/>
</dbReference>
<proteinExistence type="predicted"/>
<dbReference type="InterPro" id="IPR016032">
    <property type="entry name" value="Sig_transdc_resp-reg_C-effctor"/>
</dbReference>
<dbReference type="SUPFAM" id="SSF48452">
    <property type="entry name" value="TPR-like"/>
    <property type="match status" value="2"/>
</dbReference>
<dbReference type="Gene3D" id="1.25.40.10">
    <property type="entry name" value="Tetratricopeptide repeat domain"/>
    <property type="match status" value="2"/>
</dbReference>
<protein>
    <submittedName>
        <fullName evidence="1">Transcriptional regulator</fullName>
    </submittedName>
</protein>
<dbReference type="Proteomes" id="UP000027746">
    <property type="component" value="Unassembled WGS sequence"/>
</dbReference>
<dbReference type="Gene3D" id="3.40.50.10070">
    <property type="entry name" value="TolB, N-terminal domain"/>
    <property type="match status" value="1"/>
</dbReference>
<comment type="caution">
    <text evidence="1">The sequence shown here is derived from an EMBL/GenBank/DDBJ whole genome shotgun (WGS) entry which is preliminary data.</text>
</comment>
<dbReference type="InterPro" id="IPR036388">
    <property type="entry name" value="WH-like_DNA-bd_sf"/>
</dbReference>
<dbReference type="SMART" id="SM00028">
    <property type="entry name" value="TPR"/>
    <property type="match status" value="3"/>
</dbReference>
<name>A0A073JA18_9RHOB</name>
<keyword evidence="2" id="KW-1185">Reference proteome</keyword>
<dbReference type="InterPro" id="IPR011990">
    <property type="entry name" value="TPR-like_helical_dom_sf"/>
</dbReference>
<dbReference type="Gene3D" id="1.10.10.10">
    <property type="entry name" value="Winged helix-like DNA-binding domain superfamily/Winged helix DNA-binding domain"/>
    <property type="match status" value="1"/>
</dbReference>
<dbReference type="InterPro" id="IPR051677">
    <property type="entry name" value="AfsR-DnrI-RedD_regulator"/>
</dbReference>
<dbReference type="EMBL" id="JAMD01000012">
    <property type="protein sequence ID" value="KEJ94537.1"/>
    <property type="molecule type" value="Genomic_DNA"/>
</dbReference>
<dbReference type="GeneID" id="68869674"/>
<organism evidence="1 2">
    <name type="scientific">Pseudosulfitobacter pseudonitzschiae</name>
    <dbReference type="NCBI Taxonomy" id="1402135"/>
    <lineage>
        <taxon>Bacteria</taxon>
        <taxon>Pseudomonadati</taxon>
        <taxon>Pseudomonadota</taxon>
        <taxon>Alphaproteobacteria</taxon>
        <taxon>Rhodobacterales</taxon>
        <taxon>Roseobacteraceae</taxon>
        <taxon>Pseudosulfitobacter</taxon>
    </lineage>
</organism>
<accession>A0A073JA18</accession>
<evidence type="ECO:0000313" key="1">
    <source>
        <dbReference type="EMBL" id="KEJ94537.1"/>
    </source>
</evidence>
<reference evidence="1 2" key="1">
    <citation type="submission" date="2014-01" db="EMBL/GenBank/DDBJ databases">
        <title>Sulfitobacter sp. H3 (MCCC 1A00686) Genome Sequencing.</title>
        <authorList>
            <person name="Lai Q."/>
            <person name="Hong Z."/>
        </authorList>
    </citation>
    <scope>NUCLEOTIDE SEQUENCE [LARGE SCALE GENOMIC DNA]</scope>
    <source>
        <strain evidence="1 2">H3</strain>
    </source>
</reference>
<sequence>MESSVEIAGSAKTAATPLVEIRLLGPVVVRHGGSPVVLARSRKLRALLAILITEPRQVSRQRLCDLLWDRPSDPRAELRWHLSKLRQVLDRPHRLRVLSSEDGIGLDLDGCVVDAVQIMTAEKGEPLSIQRLKTLAELYRGQFLGELSLAEPSAEQWVTAQRRRFAACQISILKQLTATRPVGSSEIDQYLEQWLNLAPFEIEPHHRLLSVLASQGRFGEAETHLANSERLFADEGISVVELRKTWSEVKKERGAATRSTDSAATHQVAVAQVEPCPSAPSRSALAVMPFTVRDPQVGTGIADGLTNDVITRLAKLRNMSIIARGSVYALAARGVSGVEAGKQLNVNYVATASMQQVADKLRVEIDLIDTQSARIVWTETCEAPNADLLSALEELGNRIVAALTGEIERAERNRAILRPPTSLDAWEAHHRGLWHMYRFTKENNARAQHFFDAAVTLDPTFSRAYAGLSFTHWQNAFQNWSDPGTEAESAYAAATQSMLADEQDPAAHLAMGRALWLRRQHDLAVKSLRVSVDLSPNFALAHYALAFVEAQTGDPVEAIRASDKSRALSPYDPLMFGMLGSRAMAHLRLGQFEAAAEWATQAAARPNAHINILGMAALFLALADRVPEARILAAVIHVQQPRYGIDSFLAAFHFSPEEAHLLRSLAAKLSLI</sequence>
<dbReference type="AlphaFoldDB" id="A0A073JA18"/>
<dbReference type="PANTHER" id="PTHR35807">
    <property type="entry name" value="TRANSCRIPTIONAL REGULATOR REDD-RELATED"/>
    <property type="match status" value="1"/>
</dbReference>
<dbReference type="GO" id="GO:0006355">
    <property type="term" value="P:regulation of DNA-templated transcription"/>
    <property type="evidence" value="ECO:0007669"/>
    <property type="project" value="InterPro"/>
</dbReference>
<gene>
    <name evidence="1" type="ORF">SUH3_05780</name>
</gene>